<gene>
    <name evidence="2" type="ORF">CUR178_00884</name>
</gene>
<protein>
    <submittedName>
        <fullName evidence="2">Uncharacterized protein</fullName>
    </submittedName>
</protein>
<proteinExistence type="predicted"/>
<dbReference type="KEGG" id="lenr:94168172"/>
<reference evidence="2 3" key="1">
    <citation type="submission" date="2021-02" db="EMBL/GenBank/DDBJ databases">
        <title>Leishmania (Mundinia) enrietti genome sequencing and assembly.</title>
        <authorList>
            <person name="Almutairi H."/>
            <person name="Gatherer D."/>
        </authorList>
    </citation>
    <scope>NUCLEOTIDE SEQUENCE [LARGE SCALE GENOMIC DNA]</scope>
    <source>
        <strain evidence="2">CUR178</strain>
    </source>
</reference>
<keyword evidence="3" id="KW-1185">Reference proteome</keyword>
<evidence type="ECO:0000313" key="3">
    <source>
        <dbReference type="Proteomes" id="UP000674179"/>
    </source>
</evidence>
<feature type="compositionally biased region" description="Basic and acidic residues" evidence="1">
    <location>
        <begin position="201"/>
        <end position="216"/>
    </location>
</feature>
<comment type="caution">
    <text evidence="2">The sequence shown here is derived from an EMBL/GenBank/DDBJ whole genome shotgun (WGS) entry which is preliminary data.</text>
</comment>
<sequence>MAESPSAAAPTIFIRCATLHSRGELLNGFFFAHRAALGIQDWYEATSDPISDGAENEEANRRRAEDIAAAGDTPHVASSPRLPPHFPVEVLYVRNSRKPYFLLEWRYPTPEEEDKRKDSNDGGDDDREGAVKTHETRTDSLQSRITEEFLRQLADRTLALGKQDLADVGAVWKGQPVHISSALPGMTVMAERRKLELRDAQLKGQRSAEKRERAEADSATQTAKAKQRDSVVITSAFVPRCVRRRT</sequence>
<evidence type="ECO:0000256" key="1">
    <source>
        <dbReference type="SAM" id="MobiDB-lite"/>
    </source>
</evidence>
<dbReference type="EMBL" id="JAFHKP010000035">
    <property type="protein sequence ID" value="KAG5467243.1"/>
    <property type="molecule type" value="Genomic_DNA"/>
</dbReference>
<dbReference type="RefSeq" id="XP_067688765.1">
    <property type="nucleotide sequence ID" value="XM_067832662.1"/>
</dbReference>
<accession>A0A836KIU7</accession>
<dbReference type="AlphaFoldDB" id="A0A836KIU7"/>
<feature type="compositionally biased region" description="Basic and acidic residues" evidence="1">
    <location>
        <begin position="128"/>
        <end position="138"/>
    </location>
</feature>
<dbReference type="Proteomes" id="UP000674179">
    <property type="component" value="Chromosome 35"/>
</dbReference>
<dbReference type="OrthoDB" id="246298at2759"/>
<name>A0A836KIU7_LEIEN</name>
<feature type="region of interest" description="Disordered" evidence="1">
    <location>
        <begin position="201"/>
        <end position="227"/>
    </location>
</feature>
<evidence type="ECO:0000313" key="2">
    <source>
        <dbReference type="EMBL" id="KAG5467243.1"/>
    </source>
</evidence>
<dbReference type="GeneID" id="94168172"/>
<organism evidence="2 3">
    <name type="scientific">Leishmania enriettii</name>
    <dbReference type="NCBI Taxonomy" id="5663"/>
    <lineage>
        <taxon>Eukaryota</taxon>
        <taxon>Discoba</taxon>
        <taxon>Euglenozoa</taxon>
        <taxon>Kinetoplastea</taxon>
        <taxon>Metakinetoplastina</taxon>
        <taxon>Trypanosomatida</taxon>
        <taxon>Trypanosomatidae</taxon>
        <taxon>Leishmaniinae</taxon>
        <taxon>Leishmania</taxon>
    </lineage>
</organism>
<feature type="region of interest" description="Disordered" evidence="1">
    <location>
        <begin position="111"/>
        <end position="140"/>
    </location>
</feature>